<dbReference type="SUPFAM" id="SSF49899">
    <property type="entry name" value="Concanavalin A-like lectins/glucanases"/>
    <property type="match status" value="1"/>
</dbReference>
<dbReference type="Pfam" id="PF08244">
    <property type="entry name" value="Glyco_hydro_32C"/>
    <property type="match status" value="1"/>
</dbReference>
<comment type="caution">
    <text evidence="8">The sequence shown here is derived from an EMBL/GenBank/DDBJ whole genome shotgun (WGS) entry which is preliminary data.</text>
</comment>
<feature type="domain" description="Glycosyl hydrolase family 32 C-terminal" evidence="7">
    <location>
        <begin position="477"/>
        <end position="618"/>
    </location>
</feature>
<evidence type="ECO:0000313" key="9">
    <source>
        <dbReference type="Proteomes" id="UP001583186"/>
    </source>
</evidence>
<evidence type="ECO:0000259" key="7">
    <source>
        <dbReference type="Pfam" id="PF08244"/>
    </source>
</evidence>
<accession>A0ABR3YX53</accession>
<dbReference type="InterPro" id="IPR013148">
    <property type="entry name" value="Glyco_hydro_32_N"/>
</dbReference>
<protein>
    <recommendedName>
        <fullName evidence="10">Beta-fructofuranosidase</fullName>
    </recommendedName>
</protein>
<gene>
    <name evidence="8" type="ORF">Sste5346_006941</name>
</gene>
<reference evidence="8 9" key="1">
    <citation type="journal article" date="2024" name="IMA Fungus">
        <title>IMA Genome - F19 : A genome assembly and annotation guide to empower mycologists, including annotated draft genome sequences of Ceratocystis pirilliformis, Diaporthe australafricana, Fusarium ophioides, Paecilomyces lecythidis, and Sporothrix stenoceras.</title>
        <authorList>
            <person name="Aylward J."/>
            <person name="Wilson A.M."/>
            <person name="Visagie C.M."/>
            <person name="Spraker J."/>
            <person name="Barnes I."/>
            <person name="Buitendag C."/>
            <person name="Ceriani C."/>
            <person name="Del Mar Angel L."/>
            <person name="du Plessis D."/>
            <person name="Fuchs T."/>
            <person name="Gasser K."/>
            <person name="Kramer D."/>
            <person name="Li W."/>
            <person name="Munsamy K."/>
            <person name="Piso A."/>
            <person name="Price J.L."/>
            <person name="Sonnekus B."/>
            <person name="Thomas C."/>
            <person name="van der Nest A."/>
            <person name="van Dijk A."/>
            <person name="van Heerden A."/>
            <person name="van Vuuren N."/>
            <person name="Yilmaz N."/>
            <person name="Duong T.A."/>
            <person name="van der Merwe N.A."/>
            <person name="Wingfield M.J."/>
            <person name="Wingfield B.D."/>
        </authorList>
    </citation>
    <scope>NUCLEOTIDE SEQUENCE [LARGE SCALE GENOMIC DNA]</scope>
    <source>
        <strain evidence="8 9">CMW 5346</strain>
    </source>
</reference>
<dbReference type="CDD" id="cd18621">
    <property type="entry name" value="GH32_XdINV-like"/>
    <property type="match status" value="1"/>
</dbReference>
<dbReference type="InterPro" id="IPR001362">
    <property type="entry name" value="Glyco_hydro_32"/>
</dbReference>
<dbReference type="SMART" id="SM00640">
    <property type="entry name" value="Glyco_32"/>
    <property type="match status" value="1"/>
</dbReference>
<dbReference type="InterPro" id="IPR023296">
    <property type="entry name" value="Glyco_hydro_beta-prop_sf"/>
</dbReference>
<evidence type="ECO:0000256" key="2">
    <source>
        <dbReference type="ARBA" id="ARBA00022801"/>
    </source>
</evidence>
<dbReference type="PANTHER" id="PTHR42800">
    <property type="entry name" value="EXOINULINASE INUD (AFU_ORTHOLOGUE AFUA_5G00480)"/>
    <property type="match status" value="1"/>
</dbReference>
<keyword evidence="3 4" id="KW-0326">Glycosidase</keyword>
<keyword evidence="2 4" id="KW-0378">Hydrolase</keyword>
<comment type="similarity">
    <text evidence="1 4">Belongs to the glycosyl hydrolase 32 family.</text>
</comment>
<dbReference type="InterPro" id="IPR013189">
    <property type="entry name" value="Glyco_hydro_32_C"/>
</dbReference>
<feature type="domain" description="Glycosyl hydrolase family 32 N-terminal" evidence="6">
    <location>
        <begin position="53"/>
        <end position="416"/>
    </location>
</feature>
<sequence>MAAVVDQCALPPSSEPQRSKTSTVVAVTAVPEVSPPATPPAVPSSWYTRPRFHLKAPRGWLNDPCAPGYDPATGTYHLFYQWNPNRCDWGDIAWGHCTSRDGLRWTHRHASEPTLRPDQVYDDHGVFTGCFWPTGPHDEAGKTTVVYSSVRDLPIHWTRPYTRDCAGLALATSTDGGNTWQKNTSNPVLTGEPDDIVVTGFRDPYLAPWAAMDDVRGVPTDAEPQTLYGIVSGGVIGKGPTVFVYTVPANNLTSWTYLGPLVDILVDQHPASHWSGDFGVNWECANFMTLECESRQQDFLVFSTEGGLPRSTNNTARTAAHNDGDVRSGTYTLWMAGKLQSAPQTAQTKTKAPPWQPQYSGFLDCGSFYAPNTYQHPVSGTRVCWGWIREDSQLDLARREDRGWAGYLSLPRELFLLCLTGVTSASKTPLADIPSIEAVPKKDGVSTVYTLGIRPLPSLVDLRKAPPRVWSSLRQSGPLATARSAHWEMQATIQVSTATQGVGFHLRHRPDGSRGVSVYWVPDEEKLVVDTRRSTEEADLIPKEALSGPLTLFTFADGTTESLRLHIFCDGDVLEVFANDRFALSTTVYGGTETCRGISCLVEGAEVAFVFESIQLWEDLDSVDTSVE</sequence>
<evidence type="ECO:0000313" key="8">
    <source>
        <dbReference type="EMBL" id="KAL1892655.1"/>
    </source>
</evidence>
<keyword evidence="9" id="KW-1185">Reference proteome</keyword>
<dbReference type="PANTHER" id="PTHR42800:SF3">
    <property type="entry name" value="GLYCOSYL HYDROLASE FAMILY 32 N-TERMINAL DOMAIN-CONTAINING PROTEIN"/>
    <property type="match status" value="1"/>
</dbReference>
<dbReference type="Proteomes" id="UP001583186">
    <property type="component" value="Unassembled WGS sequence"/>
</dbReference>
<dbReference type="SUPFAM" id="SSF75005">
    <property type="entry name" value="Arabinanase/levansucrase/invertase"/>
    <property type="match status" value="1"/>
</dbReference>
<feature type="region of interest" description="Disordered" evidence="5">
    <location>
        <begin position="1"/>
        <end position="22"/>
    </location>
</feature>
<dbReference type="EMBL" id="JAWCUI010000043">
    <property type="protein sequence ID" value="KAL1892655.1"/>
    <property type="molecule type" value="Genomic_DNA"/>
</dbReference>
<evidence type="ECO:0000256" key="3">
    <source>
        <dbReference type="ARBA" id="ARBA00023295"/>
    </source>
</evidence>
<evidence type="ECO:0000259" key="6">
    <source>
        <dbReference type="Pfam" id="PF00251"/>
    </source>
</evidence>
<evidence type="ECO:0000256" key="5">
    <source>
        <dbReference type="SAM" id="MobiDB-lite"/>
    </source>
</evidence>
<evidence type="ECO:0008006" key="10">
    <source>
        <dbReference type="Google" id="ProtNLM"/>
    </source>
</evidence>
<evidence type="ECO:0000256" key="1">
    <source>
        <dbReference type="ARBA" id="ARBA00009902"/>
    </source>
</evidence>
<dbReference type="Gene3D" id="2.60.120.560">
    <property type="entry name" value="Exo-inulinase, domain 1"/>
    <property type="match status" value="1"/>
</dbReference>
<name>A0ABR3YX53_9PEZI</name>
<evidence type="ECO:0000256" key="4">
    <source>
        <dbReference type="RuleBase" id="RU362110"/>
    </source>
</evidence>
<organism evidence="8 9">
    <name type="scientific">Sporothrix stenoceras</name>
    <dbReference type="NCBI Taxonomy" id="5173"/>
    <lineage>
        <taxon>Eukaryota</taxon>
        <taxon>Fungi</taxon>
        <taxon>Dikarya</taxon>
        <taxon>Ascomycota</taxon>
        <taxon>Pezizomycotina</taxon>
        <taxon>Sordariomycetes</taxon>
        <taxon>Sordariomycetidae</taxon>
        <taxon>Ophiostomatales</taxon>
        <taxon>Ophiostomataceae</taxon>
        <taxon>Sporothrix</taxon>
    </lineage>
</organism>
<dbReference type="Pfam" id="PF00251">
    <property type="entry name" value="Glyco_hydro_32N"/>
    <property type="match status" value="1"/>
</dbReference>
<dbReference type="Gene3D" id="2.115.10.20">
    <property type="entry name" value="Glycosyl hydrolase domain, family 43"/>
    <property type="match status" value="1"/>
</dbReference>
<proteinExistence type="inferred from homology"/>
<dbReference type="InterPro" id="IPR013320">
    <property type="entry name" value="ConA-like_dom_sf"/>
</dbReference>